<name>A0A0P7ZD13_9CYAN</name>
<gene>
    <name evidence="1" type="ORF">HLUCCA11_21225</name>
</gene>
<dbReference type="EMBL" id="LJZR01000053">
    <property type="protein sequence ID" value="KPQ32544.1"/>
    <property type="molecule type" value="Genomic_DNA"/>
</dbReference>
<organism evidence="1 2">
    <name type="scientific">Phormidesmis priestleyi Ana</name>
    <dbReference type="NCBI Taxonomy" id="1666911"/>
    <lineage>
        <taxon>Bacteria</taxon>
        <taxon>Bacillati</taxon>
        <taxon>Cyanobacteriota</taxon>
        <taxon>Cyanophyceae</taxon>
        <taxon>Leptolyngbyales</taxon>
        <taxon>Leptolyngbyaceae</taxon>
        <taxon>Phormidesmis</taxon>
    </lineage>
</organism>
<evidence type="ECO:0000313" key="2">
    <source>
        <dbReference type="Proteomes" id="UP000050465"/>
    </source>
</evidence>
<accession>A0A0P7ZD13</accession>
<protein>
    <submittedName>
        <fullName evidence="1">Uncharacterized protein</fullName>
    </submittedName>
</protein>
<sequence>MTTPPLSNTVRTFFEEFPEIAQQLSEQREKGNFSAGFTPSVVEVKFNGLTYIRYENGEITASRNCSEGYIPPFWEVCFDEEETALFVLGDNEVLLDRTGDMAHLDSLMEQCSFLDKSANQLLAINLPD</sequence>
<comment type="caution">
    <text evidence="1">The sequence shown here is derived from an EMBL/GenBank/DDBJ whole genome shotgun (WGS) entry which is preliminary data.</text>
</comment>
<proteinExistence type="predicted"/>
<reference evidence="1 2" key="1">
    <citation type="submission" date="2015-09" db="EMBL/GenBank/DDBJ databases">
        <title>Identification and resolution of microdiversity through metagenomic sequencing of parallel consortia.</title>
        <authorList>
            <person name="Nelson W.C."/>
            <person name="Romine M.F."/>
            <person name="Lindemann S.R."/>
        </authorList>
    </citation>
    <scope>NUCLEOTIDE SEQUENCE [LARGE SCALE GENOMIC DNA]</scope>
    <source>
        <strain evidence="1">Ana</strain>
    </source>
</reference>
<evidence type="ECO:0000313" key="1">
    <source>
        <dbReference type="EMBL" id="KPQ32544.1"/>
    </source>
</evidence>
<dbReference type="AlphaFoldDB" id="A0A0P7ZD13"/>
<dbReference type="STRING" id="1666911.HLUCCA11_21225"/>
<dbReference type="Proteomes" id="UP000050465">
    <property type="component" value="Unassembled WGS sequence"/>
</dbReference>